<dbReference type="PANTHER" id="PTHR22600">
    <property type="entry name" value="BETA-HEXOSAMINIDASE"/>
    <property type="match status" value="1"/>
</dbReference>
<accession>A0A915MMG2</accession>
<feature type="domain" description="Glycoside hydrolase family 20 catalytic" evidence="7">
    <location>
        <begin position="196"/>
        <end position="237"/>
    </location>
</feature>
<dbReference type="GO" id="GO:0006689">
    <property type="term" value="P:ganglioside catabolic process"/>
    <property type="evidence" value="ECO:0007669"/>
    <property type="project" value="TreeGrafter"/>
</dbReference>
<dbReference type="SUPFAM" id="SSF55545">
    <property type="entry name" value="beta-N-acetylhexosaminidase-like domain"/>
    <property type="match status" value="1"/>
</dbReference>
<dbReference type="AlphaFoldDB" id="A0A915MMG2"/>
<organism evidence="9 10">
    <name type="scientific">Meloidogyne javanica</name>
    <name type="common">Root-knot nematode worm</name>
    <dbReference type="NCBI Taxonomy" id="6303"/>
    <lineage>
        <taxon>Eukaryota</taxon>
        <taxon>Metazoa</taxon>
        <taxon>Ecdysozoa</taxon>
        <taxon>Nematoda</taxon>
        <taxon>Chromadorea</taxon>
        <taxon>Rhabditida</taxon>
        <taxon>Tylenchina</taxon>
        <taxon>Tylenchomorpha</taxon>
        <taxon>Tylenchoidea</taxon>
        <taxon>Meloidogynidae</taxon>
        <taxon>Meloidogyninae</taxon>
        <taxon>Meloidogyne</taxon>
        <taxon>Meloidogyne incognita group</taxon>
    </lineage>
</organism>
<dbReference type="GO" id="GO:0004563">
    <property type="term" value="F:beta-N-acetylhexosaminidase activity"/>
    <property type="evidence" value="ECO:0007669"/>
    <property type="project" value="UniProtKB-EC"/>
</dbReference>
<dbReference type="PRINTS" id="PR00738">
    <property type="entry name" value="GLHYDRLASE20"/>
</dbReference>
<keyword evidence="9" id="KW-1185">Reference proteome</keyword>
<comment type="similarity">
    <text evidence="2">Belongs to the glycosyl hydrolase 20 family.</text>
</comment>
<sequence>MLTFLFCNNSFKFFTYLYFFVFIFVNSDDSLTSEKCQQSRQNLIENSPINGNDKPAPNFGGETADDFPPSSPISIQAGTLWPLPQKFHYGEYNRTVGRQGLISLIFINSTFGGENRECDILEKAKIKKRCPGRQQFPPSDMNEEYKLMVPLNGEILLEANEIWGVLRGIETFSQLFFVKQGQLYIRTITVHDWPEYSVRGILLDTSRHYLNKNIILRQIDLASQNKMNVLHWHIVDMELRGFLIEN</sequence>
<keyword evidence="4" id="KW-0378">Hydrolase</keyword>
<dbReference type="EC" id="3.2.1.52" evidence="3"/>
<evidence type="ECO:0000259" key="8">
    <source>
        <dbReference type="Pfam" id="PF14845"/>
    </source>
</evidence>
<dbReference type="SUPFAM" id="SSF51445">
    <property type="entry name" value="(Trans)glycosidases"/>
    <property type="match status" value="1"/>
</dbReference>
<dbReference type="Pfam" id="PF14845">
    <property type="entry name" value="Glycohydro_20b2"/>
    <property type="match status" value="1"/>
</dbReference>
<protein>
    <recommendedName>
        <fullName evidence="3">beta-N-acetylhexosaminidase</fullName>
        <ecNumber evidence="3">3.2.1.52</ecNumber>
    </recommendedName>
</protein>
<comment type="catalytic activity">
    <reaction evidence="1">
        <text>Hydrolysis of terminal non-reducing N-acetyl-D-hexosamine residues in N-acetyl-beta-D-hexosaminides.</text>
        <dbReference type="EC" id="3.2.1.52"/>
    </reaction>
</comment>
<evidence type="ECO:0000256" key="1">
    <source>
        <dbReference type="ARBA" id="ARBA00001231"/>
    </source>
</evidence>
<dbReference type="GO" id="GO:0016020">
    <property type="term" value="C:membrane"/>
    <property type="evidence" value="ECO:0007669"/>
    <property type="project" value="TreeGrafter"/>
</dbReference>
<evidence type="ECO:0000256" key="4">
    <source>
        <dbReference type="ARBA" id="ARBA00022801"/>
    </source>
</evidence>
<reference evidence="10" key="1">
    <citation type="submission" date="2022-11" db="UniProtKB">
        <authorList>
            <consortium name="WormBaseParasite"/>
        </authorList>
    </citation>
    <scope>IDENTIFICATION</scope>
</reference>
<dbReference type="Proteomes" id="UP000887561">
    <property type="component" value="Unplaced"/>
</dbReference>
<dbReference type="InterPro" id="IPR029019">
    <property type="entry name" value="HEX_eukaryotic_N"/>
</dbReference>
<evidence type="ECO:0000256" key="5">
    <source>
        <dbReference type="ARBA" id="ARBA00023180"/>
    </source>
</evidence>
<dbReference type="GO" id="GO:0030203">
    <property type="term" value="P:glycosaminoglycan metabolic process"/>
    <property type="evidence" value="ECO:0007669"/>
    <property type="project" value="TreeGrafter"/>
</dbReference>
<evidence type="ECO:0000256" key="2">
    <source>
        <dbReference type="ARBA" id="ARBA00006285"/>
    </source>
</evidence>
<dbReference type="WBParaSite" id="scaffold45267_cov284.g24406">
    <property type="protein sequence ID" value="scaffold45267_cov284.g24406"/>
    <property type="gene ID" value="scaffold45267_cov284.g24406"/>
</dbReference>
<dbReference type="Gene3D" id="3.20.20.80">
    <property type="entry name" value="Glycosidases"/>
    <property type="match status" value="1"/>
</dbReference>
<evidence type="ECO:0000256" key="6">
    <source>
        <dbReference type="ARBA" id="ARBA00023295"/>
    </source>
</evidence>
<name>A0A915MMG2_MELJA</name>
<keyword evidence="5" id="KW-0325">Glycoprotein</keyword>
<evidence type="ECO:0000313" key="10">
    <source>
        <dbReference type="WBParaSite" id="scaffold45267_cov284.g24406"/>
    </source>
</evidence>
<evidence type="ECO:0000259" key="7">
    <source>
        <dbReference type="Pfam" id="PF00728"/>
    </source>
</evidence>
<dbReference type="Pfam" id="PF00728">
    <property type="entry name" value="Glyco_hydro_20"/>
    <property type="match status" value="1"/>
</dbReference>
<dbReference type="InterPro" id="IPR017853">
    <property type="entry name" value="GH"/>
</dbReference>
<keyword evidence="6" id="KW-0326">Glycosidase</keyword>
<dbReference type="InterPro" id="IPR029018">
    <property type="entry name" value="Hex-like_dom2"/>
</dbReference>
<dbReference type="PANTHER" id="PTHR22600:SF21">
    <property type="entry name" value="BETA-HEXOSAMINIDASE A"/>
    <property type="match status" value="1"/>
</dbReference>
<feature type="domain" description="Beta-hexosaminidase eukaryotic type N-terminal" evidence="8">
    <location>
        <begin position="138"/>
        <end position="175"/>
    </location>
</feature>
<dbReference type="GO" id="GO:0005764">
    <property type="term" value="C:lysosome"/>
    <property type="evidence" value="ECO:0007669"/>
    <property type="project" value="TreeGrafter"/>
</dbReference>
<evidence type="ECO:0000313" key="9">
    <source>
        <dbReference type="Proteomes" id="UP000887561"/>
    </source>
</evidence>
<dbReference type="GO" id="GO:0005975">
    <property type="term" value="P:carbohydrate metabolic process"/>
    <property type="evidence" value="ECO:0007669"/>
    <property type="project" value="InterPro"/>
</dbReference>
<dbReference type="Gene3D" id="3.30.379.10">
    <property type="entry name" value="Chitobiase/beta-hexosaminidase domain 2-like"/>
    <property type="match status" value="1"/>
</dbReference>
<evidence type="ECO:0000256" key="3">
    <source>
        <dbReference type="ARBA" id="ARBA00012663"/>
    </source>
</evidence>
<dbReference type="InterPro" id="IPR025705">
    <property type="entry name" value="Beta_hexosaminidase_sua/sub"/>
</dbReference>
<proteinExistence type="inferred from homology"/>
<dbReference type="InterPro" id="IPR015883">
    <property type="entry name" value="Glyco_hydro_20_cat"/>
</dbReference>